<dbReference type="Proteomes" id="UP000253250">
    <property type="component" value="Unassembled WGS sequence"/>
</dbReference>
<evidence type="ECO:0000313" key="2">
    <source>
        <dbReference type="Proteomes" id="UP000253250"/>
    </source>
</evidence>
<proteinExistence type="predicted"/>
<comment type="caution">
    <text evidence="1">The sequence shown here is derived from an EMBL/GenBank/DDBJ whole genome shotgun (WGS) entry which is preliminary data.</text>
</comment>
<accession>A0A368HKR4</accession>
<dbReference type="AlphaFoldDB" id="A0A368HKR4"/>
<gene>
    <name evidence="1" type="ORF">C4900_04730</name>
</gene>
<keyword evidence="2" id="KW-1185">Reference proteome</keyword>
<dbReference type="EMBL" id="PSYR01000001">
    <property type="protein sequence ID" value="RCN59048.1"/>
    <property type="molecule type" value="Genomic_DNA"/>
</dbReference>
<evidence type="ECO:0000313" key="1">
    <source>
        <dbReference type="EMBL" id="RCN59048.1"/>
    </source>
</evidence>
<sequence>MPHWRTLGAVSLVLVAVGCVPLPAHPHRTSAAGCRVGTAWSTAYARTHILGMLAPGEIQVLHYRLLVRPRRGRPCGSLVLTKELALRRGTGPLHIVEIRDFYTHGRLVANHRAFIGHEITGSGVYEARVTLPIPRQAPPGRYEVVSLLYARWGQGSPTLIARARTRFTVAP</sequence>
<protein>
    <submittedName>
        <fullName evidence="1">Uncharacterized protein</fullName>
    </submittedName>
</protein>
<dbReference type="PROSITE" id="PS51257">
    <property type="entry name" value="PROKAR_LIPOPROTEIN"/>
    <property type="match status" value="1"/>
</dbReference>
<name>A0A368HKR4_9GAMM</name>
<organism evidence="1 2">
    <name type="scientific">Acidiferrobacter thiooxydans</name>
    <dbReference type="NCBI Taxonomy" id="163359"/>
    <lineage>
        <taxon>Bacteria</taxon>
        <taxon>Pseudomonadati</taxon>
        <taxon>Pseudomonadota</taxon>
        <taxon>Gammaproteobacteria</taxon>
        <taxon>Acidiferrobacterales</taxon>
        <taxon>Acidiferrobacteraceae</taxon>
        <taxon>Acidiferrobacter</taxon>
    </lineage>
</organism>
<reference evidence="1 2" key="1">
    <citation type="submission" date="2018-02" db="EMBL/GenBank/DDBJ databases">
        <title>Insights into the biology of acidophilic members of the Acidiferrobacteraceae family derived from comparative genomic analyses.</title>
        <authorList>
            <person name="Issotta F."/>
            <person name="Thyssen C."/>
            <person name="Mena C."/>
            <person name="Moya A."/>
            <person name="Bellenberg S."/>
            <person name="Sproer C."/>
            <person name="Covarrubias P.C."/>
            <person name="Sand W."/>
            <person name="Quatrini R."/>
            <person name="Vera M."/>
        </authorList>
    </citation>
    <scope>NUCLEOTIDE SEQUENCE [LARGE SCALE GENOMIC DNA]</scope>
    <source>
        <strain evidence="2">m-1</strain>
    </source>
</reference>